<dbReference type="InterPro" id="IPR029044">
    <property type="entry name" value="Nucleotide-diphossugar_trans"/>
</dbReference>
<keyword evidence="3" id="KW-0472">Membrane</keyword>
<dbReference type="Gene3D" id="3.90.550.10">
    <property type="entry name" value="Spore Coat Polysaccharide Biosynthesis Protein SpsA, Chain A"/>
    <property type="match status" value="1"/>
</dbReference>
<dbReference type="PANTHER" id="PTHR43630:SF1">
    <property type="entry name" value="POLY-BETA-1,6-N-ACETYL-D-GLUCOSAMINE SYNTHASE"/>
    <property type="match status" value="1"/>
</dbReference>
<protein>
    <submittedName>
        <fullName evidence="5">Glycosyltransferase, probably involved in cell wall biogenesis</fullName>
    </submittedName>
</protein>
<dbReference type="Proteomes" id="UP000028501">
    <property type="component" value="Chromosome"/>
</dbReference>
<sequence length="320" mass="37571">MRLAVVVPVSPFEDEEIIRRSIEHLKSLDYDDFEVRFVYVIDSNGKDDRRAELAEKLGAEVVFRKDRRGKRAGAINDAIKRLSSFKPDYVAIFDVDSRPEKNFVVECVKALEGCEDCYIASTKRYISNPINLVTETVEAEYYLINFLLGKSRFRQFNGLIGVLRAKFLMEEGLNEWAVAEDADFATRMHAKGRRAILVRTSKIYEQSPLTWKDLYNQRKRWYYGGLQLWRYRKEMRKAPWGVRLSWYMALTLTFIPILFLPLLLLSPLLLIYHFRRLSKVKVTLGLFIHTIMLQYAAVRALFSFVRKREVEWGAMQRVVE</sequence>
<feature type="domain" description="Glycosyltransferase 2-like" evidence="4">
    <location>
        <begin position="89"/>
        <end position="270"/>
    </location>
</feature>
<organism evidence="5 6">
    <name type="scientific">Archaeoglobus fulgidus DSM 8774</name>
    <dbReference type="NCBI Taxonomy" id="1344584"/>
    <lineage>
        <taxon>Archaea</taxon>
        <taxon>Methanobacteriati</taxon>
        <taxon>Methanobacteriota</taxon>
        <taxon>Archaeoglobi</taxon>
        <taxon>Archaeoglobales</taxon>
        <taxon>Archaeoglobaceae</taxon>
        <taxon>Archaeoglobus</taxon>
    </lineage>
</organism>
<evidence type="ECO:0000256" key="3">
    <source>
        <dbReference type="SAM" id="Phobius"/>
    </source>
</evidence>
<accession>A0A075WFF3</accession>
<dbReference type="RefSeq" id="WP_048096244.1">
    <property type="nucleotide sequence ID" value="NZ_CP006577.1"/>
</dbReference>
<dbReference type="EMBL" id="CP006577">
    <property type="protein sequence ID" value="AIG99100.1"/>
    <property type="molecule type" value="Genomic_DNA"/>
</dbReference>
<dbReference type="InterPro" id="IPR001173">
    <property type="entry name" value="Glyco_trans_2-like"/>
</dbReference>
<feature type="transmembrane region" description="Helical" evidence="3">
    <location>
        <begin position="246"/>
        <end position="272"/>
    </location>
</feature>
<name>A0A075WFF3_ARCFL</name>
<dbReference type="SUPFAM" id="SSF53448">
    <property type="entry name" value="Nucleotide-diphospho-sugar transferases"/>
    <property type="match status" value="1"/>
</dbReference>
<keyword evidence="3" id="KW-0812">Transmembrane</keyword>
<proteinExistence type="predicted"/>
<evidence type="ECO:0000313" key="6">
    <source>
        <dbReference type="Proteomes" id="UP000028501"/>
    </source>
</evidence>
<feature type="transmembrane region" description="Helical" evidence="3">
    <location>
        <begin position="284"/>
        <end position="305"/>
    </location>
</feature>
<keyword evidence="1" id="KW-0328">Glycosyltransferase</keyword>
<evidence type="ECO:0000256" key="2">
    <source>
        <dbReference type="ARBA" id="ARBA00022679"/>
    </source>
</evidence>
<evidence type="ECO:0000256" key="1">
    <source>
        <dbReference type="ARBA" id="ARBA00022676"/>
    </source>
</evidence>
<dbReference type="HOGENOM" id="CLU_862221_0_0_2"/>
<dbReference type="GeneID" id="24795862"/>
<dbReference type="GO" id="GO:0016757">
    <property type="term" value="F:glycosyltransferase activity"/>
    <property type="evidence" value="ECO:0007669"/>
    <property type="project" value="UniProtKB-KW"/>
</dbReference>
<keyword evidence="3" id="KW-1133">Transmembrane helix</keyword>
<evidence type="ECO:0000259" key="4">
    <source>
        <dbReference type="Pfam" id="PF13632"/>
    </source>
</evidence>
<dbReference type="KEGG" id="afg:AFULGI_00023830"/>
<dbReference type="CDD" id="cd06423">
    <property type="entry name" value="CESA_like"/>
    <property type="match status" value="1"/>
</dbReference>
<gene>
    <name evidence="5" type="ORF">AFULGI_00023830</name>
</gene>
<evidence type="ECO:0000313" key="5">
    <source>
        <dbReference type="EMBL" id="AIG99100.1"/>
    </source>
</evidence>
<dbReference type="PANTHER" id="PTHR43630">
    <property type="entry name" value="POLY-BETA-1,6-N-ACETYL-D-GLUCOSAMINE SYNTHASE"/>
    <property type="match status" value="1"/>
</dbReference>
<dbReference type="Pfam" id="PF13632">
    <property type="entry name" value="Glyco_trans_2_3"/>
    <property type="match status" value="1"/>
</dbReference>
<keyword evidence="2 5" id="KW-0808">Transferase</keyword>
<reference evidence="5 6" key="1">
    <citation type="submission" date="2013-07" db="EMBL/GenBank/DDBJ databases">
        <title>Genome of Archaeoglobus fulgidus.</title>
        <authorList>
            <person name="Fiebig A."/>
            <person name="Birkeland N.-K."/>
        </authorList>
    </citation>
    <scope>NUCLEOTIDE SEQUENCE [LARGE SCALE GENOMIC DNA]</scope>
    <source>
        <strain evidence="5 6">DSM 8774</strain>
    </source>
</reference>
<dbReference type="AlphaFoldDB" id="A0A075WFF3"/>